<dbReference type="Gene3D" id="1.10.510.10">
    <property type="entry name" value="Transferase(Phosphotransferase) domain 1"/>
    <property type="match status" value="1"/>
</dbReference>
<dbReference type="CDD" id="cd00063">
    <property type="entry name" value="FN3"/>
    <property type="match status" value="1"/>
</dbReference>
<feature type="compositionally biased region" description="Basic and acidic residues" evidence="9">
    <location>
        <begin position="234"/>
        <end position="243"/>
    </location>
</feature>
<dbReference type="GO" id="GO:0005524">
    <property type="term" value="F:ATP binding"/>
    <property type="evidence" value="ECO:0007669"/>
    <property type="project" value="InterPro"/>
</dbReference>
<evidence type="ECO:0000259" key="11">
    <source>
        <dbReference type="PROSITE" id="PS50010"/>
    </source>
</evidence>
<dbReference type="Pfam" id="PF00621">
    <property type="entry name" value="RhoGEF"/>
    <property type="match status" value="1"/>
</dbReference>
<evidence type="ECO:0000313" key="15">
    <source>
        <dbReference type="EnsemblMetazoa" id="LLOJ009033-PA"/>
    </source>
</evidence>
<dbReference type="GO" id="GO:0004672">
    <property type="term" value="F:protein kinase activity"/>
    <property type="evidence" value="ECO:0007669"/>
    <property type="project" value="InterPro"/>
</dbReference>
<dbReference type="GO" id="GO:0019898">
    <property type="term" value="C:extrinsic component of membrane"/>
    <property type="evidence" value="ECO:0007669"/>
    <property type="project" value="TreeGrafter"/>
</dbReference>
<dbReference type="EMBL" id="AJWK01030908">
    <property type="status" value="NOT_ANNOTATED_CDS"/>
    <property type="molecule type" value="Genomic_DNA"/>
</dbReference>
<feature type="region of interest" description="Disordered" evidence="9">
    <location>
        <begin position="234"/>
        <end position="275"/>
    </location>
</feature>
<sequence>MTWVISDYTATAGSGELSVTKGQQVEVLELSTTQPDFCLVRLNGSGKNPQEGLVPLSILKPPPTLSKTSPRRNVDGDQQSQSAAAVAEAAGGAVSENNTTSTASPVNKRRGRKWLPPPLRKLSQGKVDKPTDRPLIKKGSDKRFKLPSDKATADEEPQLPTSPLQIPPTHGEVEAEEEPTLELPPPMKPIQDPTVVVNSTAPSSATADSSTLKNIDVCPPADLTEIERIFKEKMQQHEGKSKGLDTLTSIDENSAPVGEEGQDETADETAGSENTVENALRKRNYALKELIATEEKYIEDLALIVEGYIPEIRNPNSDIVIPEDLKCGKERMVFGNIEAIYEWHRDYFLKQLQPCVTHPAKLGPLIEKSKIKLRMYIVYCQNKPVSEHIVAEHQTYFEEIRLKLKHKLVYELILKDVLKQTEKAGLQEECTSLQQAINVMNVIPKEANDMMDVGRLQNFEGKITAQGNLLLHGPLLCIECNNGASSDRNSSTTQKPKELQVFLFDQSIIFSEISGRKTQFTNPGYIYKIHIQLNKMILKDISNASGDKFLIRSTDHKRQGVGYICTAATGEMHKKVISEIIRNQSDFANAIQRPIDYQKELNKNSPKSSTPDCLHPLTGKSHSQPLFSLSAAAAARQDAPRLDNRRTNEVNSNNVTDSRLSREFVHSMSLNDAASPGVVVQINRSGRTEIVSRSQDVTVQEGMSAILSCRLRNHQYTKITWRKTEPDAFVVRQDEKFDVSMAPNGEARLIVKNTRASDSGLYVCYVENSLHQSQNLQCTIGLSVVASPTPIHDDPILSIVNSTTVKITWSPPNPCIVEYCQIGSSDWVTETKAPVLPSYEVGNLLAGETYSFRLVNPTTGLTGVSSLSVTLPTNDMELWQQQHFSHRYTIVSELGRGKSSVVRLARDTGTGQLVASKQISRNFQSFAQTQAEYKVIAAIQHTNIVKGLCLYQNAPHPGTDTIVMEYVHGPYLLSYICKNEEYTETTVQFFMKQLLHGISWLHSRKILHLDIKSENILVDVSNIYSPVLKIIDFGNHVRYELGEKVPANNLEFVAPEVVADKPLSGGTDMWSVGVFLYVFLSGVSPFLDDSEEETSANILKGDYCFPEDYFRGISAEAIVFVQKLLVLNPEERLTVDQCLAAPWIVQNLRVSVITTSRLQNFVDRRTPKVNFAVPTSKFYVN</sequence>
<dbReference type="Gene3D" id="2.60.40.10">
    <property type="entry name" value="Immunoglobulins"/>
    <property type="match status" value="2"/>
</dbReference>
<dbReference type="InterPro" id="IPR003599">
    <property type="entry name" value="Ig_sub"/>
</dbReference>
<dbReference type="InterPro" id="IPR000719">
    <property type="entry name" value="Prot_kinase_dom"/>
</dbReference>
<dbReference type="InterPro" id="IPR036028">
    <property type="entry name" value="SH3-like_dom_sf"/>
</dbReference>
<feature type="domain" description="Fibronectin type-III" evidence="14">
    <location>
        <begin position="787"/>
        <end position="876"/>
    </location>
</feature>
<feature type="compositionally biased region" description="Low complexity" evidence="9">
    <location>
        <begin position="76"/>
        <end position="96"/>
    </location>
</feature>
<dbReference type="EMBL" id="AJWK01030907">
    <property type="status" value="NOT_ANNOTATED_CDS"/>
    <property type="molecule type" value="Genomic_DNA"/>
</dbReference>
<feature type="domain" description="DH" evidence="11">
    <location>
        <begin position="282"/>
        <end position="450"/>
    </location>
</feature>
<dbReference type="Pfam" id="PF07679">
    <property type="entry name" value="I-set"/>
    <property type="match status" value="1"/>
</dbReference>
<dbReference type="SMART" id="SM00409">
    <property type="entry name" value="IG"/>
    <property type="match status" value="1"/>
</dbReference>
<dbReference type="VEuPathDB" id="VectorBase:LLOJ009033"/>
<dbReference type="SMART" id="SM00408">
    <property type="entry name" value="IGc2"/>
    <property type="match status" value="1"/>
</dbReference>
<reference evidence="15" key="1">
    <citation type="submission" date="2020-05" db="UniProtKB">
        <authorList>
            <consortium name="EnsemblMetazoa"/>
        </authorList>
    </citation>
    <scope>IDENTIFICATION</scope>
    <source>
        <strain evidence="15">Jacobina</strain>
    </source>
</reference>
<dbReference type="PROSITE" id="PS00108">
    <property type="entry name" value="PROTEIN_KINASE_ST"/>
    <property type="match status" value="1"/>
</dbReference>
<dbReference type="PROSITE" id="PS50011">
    <property type="entry name" value="PROTEIN_KINASE_DOM"/>
    <property type="match status" value="1"/>
</dbReference>
<dbReference type="SMART" id="SM00326">
    <property type="entry name" value="SH3"/>
    <property type="match status" value="1"/>
</dbReference>
<keyword evidence="7" id="KW-0393">Immunoglobulin domain</keyword>
<dbReference type="EMBL" id="AJWK01030909">
    <property type="status" value="NOT_ANNOTATED_CDS"/>
    <property type="molecule type" value="Genomic_DNA"/>
</dbReference>
<dbReference type="GO" id="GO:0005085">
    <property type="term" value="F:guanyl-nucleotide exchange factor activity"/>
    <property type="evidence" value="ECO:0007669"/>
    <property type="project" value="UniProtKB-KW"/>
</dbReference>
<keyword evidence="16" id="KW-1185">Reference proteome</keyword>
<evidence type="ECO:0000256" key="7">
    <source>
        <dbReference type="ARBA" id="ARBA00023319"/>
    </source>
</evidence>
<dbReference type="SUPFAM" id="SSF50044">
    <property type="entry name" value="SH3-domain"/>
    <property type="match status" value="1"/>
</dbReference>
<dbReference type="SUPFAM" id="SSF56112">
    <property type="entry name" value="Protein kinase-like (PK-like)"/>
    <property type="match status" value="1"/>
</dbReference>
<dbReference type="EMBL" id="AJWK01030906">
    <property type="status" value="NOT_ANNOTATED_CDS"/>
    <property type="molecule type" value="Genomic_DNA"/>
</dbReference>
<dbReference type="CDD" id="cd00096">
    <property type="entry name" value="Ig"/>
    <property type="match status" value="1"/>
</dbReference>
<dbReference type="InterPro" id="IPR008271">
    <property type="entry name" value="Ser/Thr_kinase_AS"/>
</dbReference>
<dbReference type="SUPFAM" id="SSF48726">
    <property type="entry name" value="Immunoglobulin"/>
    <property type="match status" value="1"/>
</dbReference>
<dbReference type="Pfam" id="PF07653">
    <property type="entry name" value="SH3_2"/>
    <property type="match status" value="1"/>
</dbReference>
<evidence type="ECO:0000259" key="13">
    <source>
        <dbReference type="PROSITE" id="PS50835"/>
    </source>
</evidence>
<dbReference type="SUPFAM" id="SSF50729">
    <property type="entry name" value="PH domain-like"/>
    <property type="match status" value="1"/>
</dbReference>
<dbReference type="Proteomes" id="UP000092461">
    <property type="component" value="Unassembled WGS sequence"/>
</dbReference>
<dbReference type="InterPro" id="IPR055251">
    <property type="entry name" value="SOS1_NGEF_PH"/>
</dbReference>
<evidence type="ECO:0000256" key="6">
    <source>
        <dbReference type="ARBA" id="ARBA00022737"/>
    </source>
</evidence>
<dbReference type="CDD" id="cd00160">
    <property type="entry name" value="RhoGEF"/>
    <property type="match status" value="1"/>
</dbReference>
<dbReference type="SMART" id="SM00220">
    <property type="entry name" value="S_TKc"/>
    <property type="match status" value="1"/>
</dbReference>
<protein>
    <submittedName>
        <fullName evidence="15">Uncharacterized protein</fullName>
    </submittedName>
</protein>
<dbReference type="Gene3D" id="1.20.900.10">
    <property type="entry name" value="Dbl homology (DH) domain"/>
    <property type="match status" value="1"/>
</dbReference>
<feature type="compositionally biased region" description="Basic and acidic residues" evidence="9">
    <location>
        <begin position="126"/>
        <end position="153"/>
    </location>
</feature>
<dbReference type="InterPro" id="IPR013098">
    <property type="entry name" value="Ig_I-set"/>
</dbReference>
<evidence type="ECO:0000256" key="8">
    <source>
        <dbReference type="PROSITE-ProRule" id="PRU00192"/>
    </source>
</evidence>
<dbReference type="InterPro" id="IPR035899">
    <property type="entry name" value="DBL_dom_sf"/>
</dbReference>
<keyword evidence="4" id="KW-0963">Cytoplasm</keyword>
<evidence type="ECO:0000256" key="9">
    <source>
        <dbReference type="SAM" id="MobiDB-lite"/>
    </source>
</evidence>
<dbReference type="InterPro" id="IPR003961">
    <property type="entry name" value="FN3_dom"/>
</dbReference>
<keyword evidence="5" id="KW-0344">Guanine-nucleotide releasing factor</keyword>
<dbReference type="InterPro" id="IPR001452">
    <property type="entry name" value="SH3_domain"/>
</dbReference>
<dbReference type="InterPro" id="IPR051336">
    <property type="entry name" value="RhoGEF_Guanine_NuclExch_SF"/>
</dbReference>
<evidence type="ECO:0000256" key="4">
    <source>
        <dbReference type="ARBA" id="ARBA00022490"/>
    </source>
</evidence>
<dbReference type="PROSITE" id="PS50002">
    <property type="entry name" value="SH3"/>
    <property type="match status" value="1"/>
</dbReference>
<dbReference type="VEuPathDB" id="VectorBase:LLONM1_005685"/>
<evidence type="ECO:0000313" key="16">
    <source>
        <dbReference type="Proteomes" id="UP000092461"/>
    </source>
</evidence>
<dbReference type="PROSITE" id="PS50835">
    <property type="entry name" value="IG_LIKE"/>
    <property type="match status" value="1"/>
</dbReference>
<feature type="domain" description="Ig-like" evidence="13">
    <location>
        <begin position="676"/>
        <end position="777"/>
    </location>
</feature>
<dbReference type="AlphaFoldDB" id="A0A1B0GKQ4"/>
<dbReference type="InterPro" id="IPR003598">
    <property type="entry name" value="Ig_sub2"/>
</dbReference>
<dbReference type="PROSITE" id="PS50853">
    <property type="entry name" value="FN3"/>
    <property type="match status" value="1"/>
</dbReference>
<dbReference type="Pfam" id="PF00069">
    <property type="entry name" value="Pkinase"/>
    <property type="match status" value="1"/>
</dbReference>
<dbReference type="EnsemblMetazoa" id="LLOJ009033-RA">
    <property type="protein sequence ID" value="LLOJ009033-PA"/>
    <property type="gene ID" value="LLOJ009033"/>
</dbReference>
<dbReference type="SMART" id="SM00325">
    <property type="entry name" value="RhoGEF"/>
    <property type="match status" value="1"/>
</dbReference>
<evidence type="ECO:0000256" key="3">
    <source>
        <dbReference type="ARBA" id="ARBA00022443"/>
    </source>
</evidence>
<evidence type="ECO:0000259" key="14">
    <source>
        <dbReference type="PROSITE" id="PS50853"/>
    </source>
</evidence>
<dbReference type="EMBL" id="AJWK01030905">
    <property type="status" value="NOT_ANNOTATED_CDS"/>
    <property type="molecule type" value="Genomic_DNA"/>
</dbReference>
<name>A0A1B0GKQ4_LUTLO</name>
<comment type="similarity">
    <text evidence="2">Belongs to the protein kinase superfamily. CAMK Ser/Thr protein kinase family.</text>
</comment>
<evidence type="ECO:0000256" key="1">
    <source>
        <dbReference type="ARBA" id="ARBA00004496"/>
    </source>
</evidence>
<dbReference type="GO" id="GO:0005737">
    <property type="term" value="C:cytoplasm"/>
    <property type="evidence" value="ECO:0007669"/>
    <property type="project" value="UniProtKB-SubCell"/>
</dbReference>
<evidence type="ECO:0000256" key="2">
    <source>
        <dbReference type="ARBA" id="ARBA00006692"/>
    </source>
</evidence>
<feature type="compositionally biased region" description="Low complexity" evidence="9">
    <location>
        <begin position="199"/>
        <end position="211"/>
    </location>
</feature>
<dbReference type="InterPro" id="IPR036116">
    <property type="entry name" value="FN3_sf"/>
</dbReference>
<dbReference type="SMART" id="SM00060">
    <property type="entry name" value="FN3"/>
    <property type="match status" value="1"/>
</dbReference>
<dbReference type="Gene3D" id="2.30.29.30">
    <property type="entry name" value="Pleckstrin-homology domain (PH domain)/Phosphotyrosine-binding domain (PTB)"/>
    <property type="match status" value="1"/>
</dbReference>
<dbReference type="SUPFAM" id="SSF48065">
    <property type="entry name" value="DBL homology domain (DH-domain)"/>
    <property type="match status" value="1"/>
</dbReference>
<evidence type="ECO:0000256" key="5">
    <source>
        <dbReference type="ARBA" id="ARBA00022658"/>
    </source>
</evidence>
<dbReference type="PANTHER" id="PTHR22826">
    <property type="entry name" value="RHO GUANINE EXCHANGE FACTOR-RELATED"/>
    <property type="match status" value="1"/>
</dbReference>
<dbReference type="PROSITE" id="PS50010">
    <property type="entry name" value="DH_2"/>
    <property type="match status" value="1"/>
</dbReference>
<dbReference type="Pfam" id="PF22697">
    <property type="entry name" value="SOS1_NGEF_PH"/>
    <property type="match status" value="1"/>
</dbReference>
<evidence type="ECO:0000259" key="10">
    <source>
        <dbReference type="PROSITE" id="PS50002"/>
    </source>
</evidence>
<dbReference type="GO" id="GO:0007411">
    <property type="term" value="P:axon guidance"/>
    <property type="evidence" value="ECO:0007669"/>
    <property type="project" value="TreeGrafter"/>
</dbReference>
<dbReference type="InterPro" id="IPR011993">
    <property type="entry name" value="PH-like_dom_sf"/>
</dbReference>
<feature type="region of interest" description="Disordered" evidence="9">
    <location>
        <begin position="43"/>
        <end position="213"/>
    </location>
</feature>
<dbReference type="SUPFAM" id="SSF49265">
    <property type="entry name" value="Fibronectin type III"/>
    <property type="match status" value="1"/>
</dbReference>
<evidence type="ECO:0000259" key="12">
    <source>
        <dbReference type="PROSITE" id="PS50011"/>
    </source>
</evidence>
<dbReference type="InterPro" id="IPR011009">
    <property type="entry name" value="Kinase-like_dom_sf"/>
</dbReference>
<proteinExistence type="inferred from homology"/>
<dbReference type="InterPro" id="IPR013783">
    <property type="entry name" value="Ig-like_fold"/>
</dbReference>
<feature type="domain" description="SH3" evidence="10">
    <location>
        <begin position="1"/>
        <end position="64"/>
    </location>
</feature>
<dbReference type="InterPro" id="IPR007110">
    <property type="entry name" value="Ig-like_dom"/>
</dbReference>
<comment type="subcellular location">
    <subcellularLocation>
        <location evidence="1">Cytoplasm</location>
    </subcellularLocation>
</comment>
<dbReference type="InterPro" id="IPR036179">
    <property type="entry name" value="Ig-like_dom_sf"/>
</dbReference>
<dbReference type="Gene3D" id="2.30.30.40">
    <property type="entry name" value="SH3 Domains"/>
    <property type="match status" value="1"/>
</dbReference>
<dbReference type="InterPro" id="IPR000219">
    <property type="entry name" value="DH_dom"/>
</dbReference>
<feature type="domain" description="Protein kinase" evidence="12">
    <location>
        <begin position="888"/>
        <end position="1144"/>
    </location>
</feature>
<dbReference type="PANTHER" id="PTHR22826:SF106">
    <property type="entry name" value="TRIO, ISOFORM A"/>
    <property type="match status" value="1"/>
</dbReference>
<keyword evidence="6" id="KW-0677">Repeat</keyword>
<accession>A0A1B0GKQ4</accession>
<organism evidence="15 16">
    <name type="scientific">Lutzomyia longipalpis</name>
    <name type="common">Sand fly</name>
    <dbReference type="NCBI Taxonomy" id="7200"/>
    <lineage>
        <taxon>Eukaryota</taxon>
        <taxon>Metazoa</taxon>
        <taxon>Ecdysozoa</taxon>
        <taxon>Arthropoda</taxon>
        <taxon>Hexapoda</taxon>
        <taxon>Insecta</taxon>
        <taxon>Pterygota</taxon>
        <taxon>Neoptera</taxon>
        <taxon>Endopterygota</taxon>
        <taxon>Diptera</taxon>
        <taxon>Nematocera</taxon>
        <taxon>Psychodoidea</taxon>
        <taxon>Psychodidae</taxon>
        <taxon>Lutzomyia</taxon>
        <taxon>Lutzomyia</taxon>
    </lineage>
</organism>
<keyword evidence="3 8" id="KW-0728">SH3 domain</keyword>